<dbReference type="OrthoDB" id="9801358at2"/>
<dbReference type="GO" id="GO:0003677">
    <property type="term" value="F:DNA binding"/>
    <property type="evidence" value="ECO:0007669"/>
    <property type="project" value="InterPro"/>
</dbReference>
<protein>
    <recommendedName>
        <fullName evidence="3">Arsenical resistance operon transcriptional repressor ArsD</fullName>
    </recommendedName>
</protein>
<dbReference type="NCBIfam" id="NF033727">
    <property type="entry name" value="chaperon_ArsD"/>
    <property type="match status" value="1"/>
</dbReference>
<dbReference type="RefSeq" id="WP_109430083.1">
    <property type="nucleotide sequence ID" value="NZ_MPDK01000006.1"/>
</dbReference>
<proteinExistence type="predicted"/>
<dbReference type="GO" id="GO:0045892">
    <property type="term" value="P:negative regulation of DNA-templated transcription"/>
    <property type="evidence" value="ECO:0007669"/>
    <property type="project" value="InterPro"/>
</dbReference>
<dbReference type="Proteomes" id="UP000245380">
    <property type="component" value="Unassembled WGS sequence"/>
</dbReference>
<evidence type="ECO:0000313" key="1">
    <source>
        <dbReference type="EMBL" id="PWI58039.1"/>
    </source>
</evidence>
<dbReference type="EMBL" id="MPDK01000006">
    <property type="protein sequence ID" value="PWI58039.1"/>
    <property type="molecule type" value="Genomic_DNA"/>
</dbReference>
<gene>
    <name evidence="1" type="ORF">BM613_05025</name>
</gene>
<dbReference type="AlphaFoldDB" id="A0A2U3D9S8"/>
<reference evidence="1 2" key="1">
    <citation type="submission" date="2016-11" db="EMBL/GenBank/DDBJ databases">
        <title>Comparative genomics of Acidibacillus ferroxidans species.</title>
        <authorList>
            <person name="Oliveira G."/>
            <person name="Nunes G."/>
            <person name="Oliveira R."/>
            <person name="Araujo F."/>
            <person name="Salim A."/>
            <person name="Scholte L."/>
            <person name="Morais D."/>
            <person name="Nancucheo I."/>
            <person name="Johnson D.B."/>
            <person name="Grail B."/>
            <person name="Bittencourt J."/>
            <person name="Valadares R."/>
        </authorList>
    </citation>
    <scope>NUCLEOTIDE SEQUENCE [LARGE SCALE GENOMIC DNA]</scope>
    <source>
        <strain evidence="1 2">Y002</strain>
    </source>
</reference>
<organism evidence="1 2">
    <name type="scientific">Sulfoacidibacillus thermotolerans</name>
    <name type="common">Acidibacillus sulfuroxidans</name>
    <dbReference type="NCBI Taxonomy" id="1765684"/>
    <lineage>
        <taxon>Bacteria</taxon>
        <taxon>Bacillati</taxon>
        <taxon>Bacillota</taxon>
        <taxon>Bacilli</taxon>
        <taxon>Bacillales</taxon>
        <taxon>Alicyclobacillaceae</taxon>
        <taxon>Sulfoacidibacillus</taxon>
    </lineage>
</organism>
<dbReference type="GO" id="GO:0046685">
    <property type="term" value="P:response to arsenic-containing substance"/>
    <property type="evidence" value="ECO:0007669"/>
    <property type="project" value="InterPro"/>
</dbReference>
<dbReference type="Pfam" id="PF06953">
    <property type="entry name" value="ArsD"/>
    <property type="match status" value="1"/>
</dbReference>
<evidence type="ECO:0000313" key="2">
    <source>
        <dbReference type="Proteomes" id="UP000245380"/>
    </source>
</evidence>
<keyword evidence="2" id="KW-1185">Reference proteome</keyword>
<evidence type="ECO:0008006" key="3">
    <source>
        <dbReference type="Google" id="ProtNLM"/>
    </source>
</evidence>
<accession>A0A2U3D9S8</accession>
<dbReference type="InterPro" id="IPR010712">
    <property type="entry name" value="Arsenical-R_ArsD"/>
</dbReference>
<comment type="caution">
    <text evidence="1">The sequence shown here is derived from an EMBL/GenBank/DDBJ whole genome shotgun (WGS) entry which is preliminary data.</text>
</comment>
<name>A0A2U3D9S8_SULT2</name>
<sequence>MKIDFFDPEMCCSTGVCGTSPDPELIRVGEMVEKLKTEGHTVARHMLSRDSTAFTSNKHVYEIMLKQGMKVLPIVTVDGEIRTKGRYPQMDELFAAKESES</sequence>
<dbReference type="Gene3D" id="3.40.30.10">
    <property type="entry name" value="Glutaredoxin"/>
    <property type="match status" value="1"/>
</dbReference>